<dbReference type="InterPro" id="IPR043502">
    <property type="entry name" value="DNA/RNA_pol_sf"/>
</dbReference>
<evidence type="ECO:0000259" key="1">
    <source>
        <dbReference type="Pfam" id="PF00078"/>
    </source>
</evidence>
<protein>
    <submittedName>
        <fullName evidence="2">Enzymatic polyprotein</fullName>
    </submittedName>
</protein>
<dbReference type="AlphaFoldDB" id="A0A1R1X6U5"/>
<gene>
    <name evidence="2" type="ORF">AYI70_g10401</name>
</gene>
<keyword evidence="3" id="KW-1185">Reference proteome</keyword>
<evidence type="ECO:0000313" key="2">
    <source>
        <dbReference type="EMBL" id="OMJ10310.1"/>
    </source>
</evidence>
<dbReference type="InterPro" id="IPR043128">
    <property type="entry name" value="Rev_trsase/Diguanyl_cyclase"/>
</dbReference>
<reference evidence="2 3" key="1">
    <citation type="submission" date="2017-01" db="EMBL/GenBank/DDBJ databases">
        <authorList>
            <person name="Mah S.A."/>
            <person name="Swanson W.J."/>
            <person name="Moy G.W."/>
            <person name="Vacquier V.D."/>
        </authorList>
    </citation>
    <scope>NUCLEOTIDE SEQUENCE [LARGE SCALE GENOMIC DNA]</scope>
    <source>
        <strain evidence="2 3">GSMNP</strain>
    </source>
</reference>
<evidence type="ECO:0000313" key="3">
    <source>
        <dbReference type="Proteomes" id="UP000187283"/>
    </source>
</evidence>
<organism evidence="2 3">
    <name type="scientific">Smittium culicis</name>
    <dbReference type="NCBI Taxonomy" id="133412"/>
    <lineage>
        <taxon>Eukaryota</taxon>
        <taxon>Fungi</taxon>
        <taxon>Fungi incertae sedis</taxon>
        <taxon>Zoopagomycota</taxon>
        <taxon>Kickxellomycotina</taxon>
        <taxon>Harpellomycetes</taxon>
        <taxon>Harpellales</taxon>
        <taxon>Legeriomycetaceae</taxon>
        <taxon>Smittium</taxon>
    </lineage>
</organism>
<dbReference type="Gene3D" id="3.30.70.270">
    <property type="match status" value="1"/>
</dbReference>
<accession>A0A1R1X6U5</accession>
<comment type="caution">
    <text evidence="2">The sequence shown here is derived from an EMBL/GenBank/DDBJ whole genome shotgun (WGS) entry which is preliminary data.</text>
</comment>
<name>A0A1R1X6U5_9FUNG</name>
<dbReference type="InterPro" id="IPR000477">
    <property type="entry name" value="RT_dom"/>
</dbReference>
<dbReference type="Pfam" id="PF00078">
    <property type="entry name" value="RVT_1"/>
    <property type="match status" value="1"/>
</dbReference>
<dbReference type="Proteomes" id="UP000187283">
    <property type="component" value="Unassembled WGS sequence"/>
</dbReference>
<proteinExistence type="predicted"/>
<sequence length="69" mass="7768">MAVNEINNHEFLVMPQGMSKSPATFQQKMDNTLRTAIEGGYCVAFADDISIFSKNKEDYLEWSHSVGHS</sequence>
<dbReference type="SUPFAM" id="SSF56672">
    <property type="entry name" value="DNA/RNA polymerases"/>
    <property type="match status" value="1"/>
</dbReference>
<dbReference type="EMBL" id="LSSN01005062">
    <property type="protein sequence ID" value="OMJ10310.1"/>
    <property type="molecule type" value="Genomic_DNA"/>
</dbReference>
<feature type="domain" description="Reverse transcriptase" evidence="1">
    <location>
        <begin position="10"/>
        <end position="60"/>
    </location>
</feature>
<dbReference type="OrthoDB" id="3250101at2759"/>